<protein>
    <recommendedName>
        <fullName evidence="2">Antitoxin VapB29</fullName>
    </recommendedName>
</protein>
<dbReference type="GO" id="GO:0006355">
    <property type="term" value="P:regulation of DNA-templated transcription"/>
    <property type="evidence" value="ECO:0007669"/>
    <property type="project" value="InterPro"/>
</dbReference>
<dbReference type="InterPro" id="IPR010985">
    <property type="entry name" value="Ribbon_hlx_hlx"/>
</dbReference>
<evidence type="ECO:0000313" key="1">
    <source>
        <dbReference type="EMBL" id="VTO98096.1"/>
    </source>
</evidence>
<reference evidence="1" key="1">
    <citation type="submission" date="2019-05" db="EMBL/GenBank/DDBJ databases">
        <authorList>
            <person name="Naeem R."/>
            <person name="Antony C."/>
            <person name="Guan Q."/>
        </authorList>
    </citation>
    <scope>NUCLEOTIDE SEQUENCE</scope>
    <source>
        <strain evidence="1">2</strain>
    </source>
</reference>
<sequence>MMHRRYDEHVRTTIDLPDDLHKQARAIARDTRRTLSDTIADLIRRGLGSGQRAEVVWSPKTGLPVVSLGTIVTTEDVRSLEDDE</sequence>
<dbReference type="SUPFAM" id="SSF47598">
    <property type="entry name" value="Ribbon-helix-helix"/>
    <property type="match status" value="1"/>
</dbReference>
<dbReference type="EMBL" id="LR589083">
    <property type="protein sequence ID" value="VTO98096.1"/>
    <property type="molecule type" value="Genomic_DNA"/>
</dbReference>
<name>A0A653EKT5_9MYCO</name>
<evidence type="ECO:0008006" key="2">
    <source>
        <dbReference type="Google" id="ProtNLM"/>
    </source>
</evidence>
<dbReference type="AlphaFoldDB" id="A0A653EKT5"/>
<gene>
    <name evidence="1" type="ORF">BIN_B_02374</name>
</gene>
<accession>A0A653EKT5</accession>
<organism evidence="1">
    <name type="scientific">Mycobacterium riyadhense</name>
    <dbReference type="NCBI Taxonomy" id="486698"/>
    <lineage>
        <taxon>Bacteria</taxon>
        <taxon>Bacillati</taxon>
        <taxon>Actinomycetota</taxon>
        <taxon>Actinomycetes</taxon>
        <taxon>Mycobacteriales</taxon>
        <taxon>Mycobacteriaceae</taxon>
        <taxon>Mycobacterium</taxon>
    </lineage>
</organism>
<proteinExistence type="predicted"/>